<evidence type="ECO:0000256" key="3">
    <source>
        <dbReference type="SAM" id="Phobius"/>
    </source>
</evidence>
<dbReference type="Pfam" id="PF18204">
    <property type="entry name" value="PGF-CTERM"/>
    <property type="match status" value="1"/>
</dbReference>
<gene>
    <name evidence="5" type="ORF">N0B31_11105</name>
</gene>
<protein>
    <submittedName>
        <fullName evidence="5">PGF-CTERM sorting domain-containing protein</fullName>
    </submittedName>
</protein>
<dbReference type="EMBL" id="CP104003">
    <property type="protein sequence ID" value="UWM56822.1"/>
    <property type="molecule type" value="Genomic_DNA"/>
</dbReference>
<evidence type="ECO:0000259" key="4">
    <source>
        <dbReference type="Pfam" id="PF18204"/>
    </source>
</evidence>
<dbReference type="GO" id="GO:0005886">
    <property type="term" value="C:plasma membrane"/>
    <property type="evidence" value="ECO:0007669"/>
    <property type="project" value="UniProtKB-SubCell"/>
</dbReference>
<keyword evidence="3" id="KW-0812">Transmembrane</keyword>
<feature type="compositionally biased region" description="Low complexity" evidence="2">
    <location>
        <begin position="43"/>
        <end position="57"/>
    </location>
</feature>
<keyword evidence="3" id="KW-0472">Membrane</keyword>
<evidence type="ECO:0000256" key="1">
    <source>
        <dbReference type="ARBA" id="ARBA00022729"/>
    </source>
</evidence>
<dbReference type="NCBIfam" id="TIGR04126">
    <property type="entry name" value="PGF_CTERM"/>
    <property type="match status" value="1"/>
</dbReference>
<proteinExistence type="predicted"/>
<dbReference type="GO" id="GO:0030115">
    <property type="term" value="C:S-layer"/>
    <property type="evidence" value="ECO:0007669"/>
    <property type="project" value="UniProtKB-SubCell"/>
</dbReference>
<evidence type="ECO:0000256" key="2">
    <source>
        <dbReference type="SAM" id="MobiDB-lite"/>
    </source>
</evidence>
<keyword evidence="6" id="KW-1185">Reference proteome</keyword>
<feature type="domain" description="PGF-CTERM archaeal protein-sorting signal" evidence="4">
    <location>
        <begin position="61"/>
        <end position="83"/>
    </location>
</feature>
<dbReference type="AlphaFoldDB" id="A0A9E7UCZ5"/>
<sequence>MGARRRVVEYGVRAAADRWGDARKALTLFRQAGETATETGPVTPRQTTAQPSTTATSGDRPGFGPVAALIGLLAATLLLARRR</sequence>
<feature type="region of interest" description="Disordered" evidence="2">
    <location>
        <begin position="33"/>
        <end position="61"/>
    </location>
</feature>
<keyword evidence="3" id="KW-1133">Transmembrane helix</keyword>
<dbReference type="Proteomes" id="UP001057580">
    <property type="component" value="Chromosome"/>
</dbReference>
<reference evidence="5" key="1">
    <citation type="submission" date="2022-09" db="EMBL/GenBank/DDBJ databases">
        <title>Diverse halophilic archaea isolated from saline environments.</title>
        <authorList>
            <person name="Cui H.-L."/>
        </authorList>
    </citation>
    <scope>NUCLEOTIDE SEQUENCE</scope>
    <source>
        <strain evidence="5">ZS-35-S2</strain>
    </source>
</reference>
<keyword evidence="1" id="KW-0732">Signal</keyword>
<dbReference type="InterPro" id="IPR026371">
    <property type="entry name" value="PGF_CTERM"/>
</dbReference>
<name>A0A9E7UCZ5_9EURY</name>
<dbReference type="Gene3D" id="1.10.8.60">
    <property type="match status" value="1"/>
</dbReference>
<accession>A0A9E7UCZ5</accession>
<feature type="transmembrane region" description="Helical" evidence="3">
    <location>
        <begin position="62"/>
        <end position="80"/>
    </location>
</feature>
<organism evidence="5 6">
    <name type="scientific">Salinirubellus salinus</name>
    <dbReference type="NCBI Taxonomy" id="1364945"/>
    <lineage>
        <taxon>Archaea</taxon>
        <taxon>Methanobacteriati</taxon>
        <taxon>Methanobacteriota</taxon>
        <taxon>Stenosarchaea group</taxon>
        <taxon>Halobacteria</taxon>
        <taxon>Halobacteriales</taxon>
        <taxon>Natronomonadaceae</taxon>
        <taxon>Salinirubellus</taxon>
    </lineage>
</organism>
<evidence type="ECO:0000313" key="5">
    <source>
        <dbReference type="EMBL" id="UWM56822.1"/>
    </source>
</evidence>
<dbReference type="GeneID" id="74942977"/>
<evidence type="ECO:0000313" key="6">
    <source>
        <dbReference type="Proteomes" id="UP001057580"/>
    </source>
</evidence>
<dbReference type="KEGG" id="ssai:N0B31_11105"/>
<dbReference type="RefSeq" id="WP_260643936.1">
    <property type="nucleotide sequence ID" value="NZ_CP104003.1"/>
</dbReference>